<keyword evidence="2" id="KW-0472">Membrane</keyword>
<dbReference type="EMBL" id="CAMKVN010001830">
    <property type="protein sequence ID" value="CAI2178292.1"/>
    <property type="molecule type" value="Genomic_DNA"/>
</dbReference>
<proteinExistence type="predicted"/>
<evidence type="ECO:0000256" key="1">
    <source>
        <dbReference type="SAM" id="Coils"/>
    </source>
</evidence>
<keyword evidence="2" id="KW-0812">Transmembrane</keyword>
<evidence type="ECO:0000313" key="4">
    <source>
        <dbReference type="Proteomes" id="UP001153678"/>
    </source>
</evidence>
<comment type="caution">
    <text evidence="3">The sequence shown here is derived from an EMBL/GenBank/DDBJ whole genome shotgun (WGS) entry which is preliminary data.</text>
</comment>
<organism evidence="3 4">
    <name type="scientific">Funneliformis geosporum</name>
    <dbReference type="NCBI Taxonomy" id="1117311"/>
    <lineage>
        <taxon>Eukaryota</taxon>
        <taxon>Fungi</taxon>
        <taxon>Fungi incertae sedis</taxon>
        <taxon>Mucoromycota</taxon>
        <taxon>Glomeromycotina</taxon>
        <taxon>Glomeromycetes</taxon>
        <taxon>Glomerales</taxon>
        <taxon>Glomeraceae</taxon>
        <taxon>Funneliformis</taxon>
    </lineage>
</organism>
<feature type="transmembrane region" description="Helical" evidence="2">
    <location>
        <begin position="334"/>
        <end position="352"/>
    </location>
</feature>
<sequence length="479" mass="55456">MDKNQAKHSFNNYVSFRTQAREELTEIEKITNLQEQNQKVNSAFEKHSRNLLNAQGLLNSHNINGEVSMNDFWDYSGIVNKLKEIKAKYEEESNKNDTNSANILNSLNYCSECKKTITGQYFQKDGKKFCSQHCFDEYCLCDNCARGLICEICYRGVCSECYQPNPENYYYHREKVDNNKFCSEDCFINHYEKELAQEKKIQNHEETLVELKKLSKERKDMTNDFNQGLNDYQQLLSEIMQLEQNPTNSNIQELDSKKQQLKALETKSKELIKPLPLDTQITILQKEIKVLESKPTKNPLEEVLLADKKKELAELLKKQSNSHVNNAKPSDKTALYIGLGVIGVVLVGFLVLGQGYSPEQLVNDNSYVRKQKEKDIKGKEPQLINNEQKLREEYCSCKQASNSSFLQSPPFNHCKPQQTITNIIHHESFCYNQVKEWIGAGLNPNDANFASYLKELGYIPQAVLGYHEWLKKTREEYTK</sequence>
<keyword evidence="4" id="KW-1185">Reference proteome</keyword>
<name>A0A9W4X0X5_9GLOM</name>
<reference evidence="3" key="1">
    <citation type="submission" date="2022-08" db="EMBL/GenBank/DDBJ databases">
        <authorList>
            <person name="Kallberg Y."/>
            <person name="Tangrot J."/>
            <person name="Rosling A."/>
        </authorList>
    </citation>
    <scope>NUCLEOTIDE SEQUENCE</scope>
    <source>
        <strain evidence="3">Wild A</strain>
    </source>
</reference>
<evidence type="ECO:0000256" key="2">
    <source>
        <dbReference type="SAM" id="Phobius"/>
    </source>
</evidence>
<gene>
    <name evidence="3" type="ORF">FWILDA_LOCUS8512</name>
</gene>
<keyword evidence="2" id="KW-1133">Transmembrane helix</keyword>
<dbReference type="Proteomes" id="UP001153678">
    <property type="component" value="Unassembled WGS sequence"/>
</dbReference>
<dbReference type="AlphaFoldDB" id="A0A9W4X0X5"/>
<accession>A0A9W4X0X5</accession>
<keyword evidence="1" id="KW-0175">Coiled coil</keyword>
<evidence type="ECO:0000313" key="3">
    <source>
        <dbReference type="EMBL" id="CAI2178292.1"/>
    </source>
</evidence>
<feature type="coiled-coil region" evidence="1">
    <location>
        <begin position="194"/>
        <end position="245"/>
    </location>
</feature>
<protein>
    <submittedName>
        <fullName evidence="3">15689_t:CDS:1</fullName>
    </submittedName>
</protein>